<proteinExistence type="predicted"/>
<evidence type="ECO:0000313" key="2">
    <source>
        <dbReference type="Proteomes" id="UP000004949"/>
    </source>
</evidence>
<comment type="caution">
    <text evidence="1">The sequence shown here is derived from an EMBL/GenBank/DDBJ whole genome shotgun (WGS) entry which is preliminary data.</text>
</comment>
<protein>
    <submittedName>
        <fullName evidence="1">Uncharacterized protein</fullName>
    </submittedName>
</protein>
<keyword evidence="2" id="KW-1185">Reference proteome</keyword>
<dbReference type="STRING" id="1088869.GMO_28480"/>
<reference evidence="1 2" key="1">
    <citation type="submission" date="2011-10" db="EMBL/GenBank/DDBJ databases">
        <title>Genome sequence of Gluconobacter morbifer G707, isolated from Drosophila gut.</title>
        <authorList>
            <person name="Lee W.-J."/>
            <person name="Kim E.-K."/>
        </authorList>
    </citation>
    <scope>NUCLEOTIDE SEQUENCE [LARGE SCALE GENOMIC DNA]</scope>
    <source>
        <strain evidence="1 2">G707</strain>
    </source>
</reference>
<organism evidence="1 2">
    <name type="scientific">Gluconobacter morbifer G707</name>
    <dbReference type="NCBI Taxonomy" id="1088869"/>
    <lineage>
        <taxon>Bacteria</taxon>
        <taxon>Pseudomonadati</taxon>
        <taxon>Pseudomonadota</taxon>
        <taxon>Alphaproteobacteria</taxon>
        <taxon>Acetobacterales</taxon>
        <taxon>Acetobacteraceae</taxon>
        <taxon>Gluconobacter</taxon>
    </lineage>
</organism>
<dbReference type="AlphaFoldDB" id="G6XMY0"/>
<sequence length="60" mass="6650">MLQEFFRQERELLGRLCSFLLSGSLRLGGEAHNLGHVSLPVENPFLSPGIRDQLVPESGT</sequence>
<name>G6XMY0_9PROT</name>
<dbReference type="Proteomes" id="UP000004949">
    <property type="component" value="Unassembled WGS sequence"/>
</dbReference>
<gene>
    <name evidence="1" type="ORF">GMO_28480</name>
</gene>
<evidence type="ECO:0000313" key="1">
    <source>
        <dbReference type="EMBL" id="EHH66867.1"/>
    </source>
</evidence>
<dbReference type="EMBL" id="AGQV01000019">
    <property type="protein sequence ID" value="EHH66867.1"/>
    <property type="molecule type" value="Genomic_DNA"/>
</dbReference>
<accession>G6XMY0</accession>